<dbReference type="RefSeq" id="WP_145169054.1">
    <property type="nucleotide sequence ID" value="NZ_CP036525.1"/>
</dbReference>
<evidence type="ECO:0000313" key="2">
    <source>
        <dbReference type="EMBL" id="QDT03352.1"/>
    </source>
</evidence>
<keyword evidence="1" id="KW-0472">Membrane</keyword>
<organism evidence="2 3">
    <name type="scientific">Rubripirellula lacrimiformis</name>
    <dbReference type="NCBI Taxonomy" id="1930273"/>
    <lineage>
        <taxon>Bacteria</taxon>
        <taxon>Pseudomonadati</taxon>
        <taxon>Planctomycetota</taxon>
        <taxon>Planctomycetia</taxon>
        <taxon>Pirellulales</taxon>
        <taxon>Pirellulaceae</taxon>
        <taxon>Rubripirellula</taxon>
    </lineage>
</organism>
<feature type="transmembrane region" description="Helical" evidence="1">
    <location>
        <begin position="32"/>
        <end position="53"/>
    </location>
</feature>
<proteinExistence type="predicted"/>
<accession>A0A517N8A2</accession>
<dbReference type="AlphaFoldDB" id="A0A517N8A2"/>
<keyword evidence="1" id="KW-0812">Transmembrane</keyword>
<keyword evidence="3" id="KW-1185">Reference proteome</keyword>
<dbReference type="OrthoDB" id="282463at2"/>
<dbReference type="Proteomes" id="UP000318538">
    <property type="component" value="Chromosome"/>
</dbReference>
<evidence type="ECO:0008006" key="4">
    <source>
        <dbReference type="Google" id="ProtNLM"/>
    </source>
</evidence>
<dbReference type="EMBL" id="CP036525">
    <property type="protein sequence ID" value="QDT03352.1"/>
    <property type="molecule type" value="Genomic_DNA"/>
</dbReference>
<keyword evidence="1" id="KW-1133">Transmembrane helix</keyword>
<evidence type="ECO:0000313" key="3">
    <source>
        <dbReference type="Proteomes" id="UP000318538"/>
    </source>
</evidence>
<evidence type="ECO:0000256" key="1">
    <source>
        <dbReference type="SAM" id="Phobius"/>
    </source>
</evidence>
<gene>
    <name evidence="2" type="ORF">K227x_17340</name>
</gene>
<sequence length="177" mass="19052">MTPCNDQRVPVVLRRTSGDASPRQNLRRGISLIEVIACTAIVTVMVVPIASVIRASGQSIARSKTLSTDGTLRSGIRWIRDMIHDGQVVDVGSRNITLIQASGDKAEFVVSGNTLILTDGRTKTVLLENVESFETSLLKQSESPGRATGISIRLQGKSPSTGKAFDYRSMISLPNQA</sequence>
<dbReference type="KEGG" id="rlc:K227x_17340"/>
<protein>
    <recommendedName>
        <fullName evidence="4">Prepilin-type N-terminal cleavage/methylation domain-containing protein</fullName>
    </recommendedName>
</protein>
<name>A0A517N8A2_9BACT</name>
<reference evidence="2 3" key="1">
    <citation type="submission" date="2019-02" db="EMBL/GenBank/DDBJ databases">
        <title>Deep-cultivation of Planctomycetes and their phenomic and genomic characterization uncovers novel biology.</title>
        <authorList>
            <person name="Wiegand S."/>
            <person name="Jogler M."/>
            <person name="Boedeker C."/>
            <person name="Pinto D."/>
            <person name="Vollmers J."/>
            <person name="Rivas-Marin E."/>
            <person name="Kohn T."/>
            <person name="Peeters S.H."/>
            <person name="Heuer A."/>
            <person name="Rast P."/>
            <person name="Oberbeckmann S."/>
            <person name="Bunk B."/>
            <person name="Jeske O."/>
            <person name="Meyerdierks A."/>
            <person name="Storesund J.E."/>
            <person name="Kallscheuer N."/>
            <person name="Luecker S."/>
            <person name="Lage O.M."/>
            <person name="Pohl T."/>
            <person name="Merkel B.J."/>
            <person name="Hornburger P."/>
            <person name="Mueller R.-W."/>
            <person name="Bruemmer F."/>
            <person name="Labrenz M."/>
            <person name="Spormann A.M."/>
            <person name="Op den Camp H."/>
            <person name="Overmann J."/>
            <person name="Amann R."/>
            <person name="Jetten M.S.M."/>
            <person name="Mascher T."/>
            <person name="Medema M.H."/>
            <person name="Devos D.P."/>
            <person name="Kaster A.-K."/>
            <person name="Ovreas L."/>
            <person name="Rohde M."/>
            <person name="Galperin M.Y."/>
            <person name="Jogler C."/>
        </authorList>
    </citation>
    <scope>NUCLEOTIDE SEQUENCE [LARGE SCALE GENOMIC DNA]</scope>
    <source>
        <strain evidence="2 3">K22_7</strain>
    </source>
</reference>